<keyword evidence="4" id="KW-0736">Signalosome</keyword>
<evidence type="ECO:0000256" key="2">
    <source>
        <dbReference type="ARBA" id="ARBA00004496"/>
    </source>
</evidence>
<evidence type="ECO:0000256" key="3">
    <source>
        <dbReference type="ARBA" id="ARBA00022490"/>
    </source>
</evidence>
<evidence type="ECO:0000256" key="1">
    <source>
        <dbReference type="ARBA" id="ARBA00004123"/>
    </source>
</evidence>
<dbReference type="VEuPathDB" id="FungiDB:I7I52_08045"/>
<dbReference type="InterPro" id="IPR033205">
    <property type="entry name" value="COP9_CSN8"/>
</dbReference>
<organism evidence="7 8">
    <name type="scientific">Ajellomyces capsulatus</name>
    <name type="common">Darling's disease fungus</name>
    <name type="synonym">Histoplasma capsulatum</name>
    <dbReference type="NCBI Taxonomy" id="5037"/>
    <lineage>
        <taxon>Eukaryota</taxon>
        <taxon>Fungi</taxon>
        <taxon>Dikarya</taxon>
        <taxon>Ascomycota</taxon>
        <taxon>Pezizomycotina</taxon>
        <taxon>Eurotiomycetes</taxon>
        <taxon>Eurotiomycetidae</taxon>
        <taxon>Onygenales</taxon>
        <taxon>Ajellomycetaceae</taxon>
        <taxon>Histoplasma</taxon>
    </lineage>
</organism>
<keyword evidence="3" id="KW-0963">Cytoplasm</keyword>
<dbReference type="OrthoDB" id="5351233at2759"/>
<sequence length="221" mass="24293">MVSLADVAHLLATAPSSAVLLQKLMELEGDVSLAVGDAHMASDTEFLSIYYSSYFFALLLEDQINEAHMLSRRLPASLAKEDLTIQSTLSLLRAVWNNNYEKIYRVIRTTQWPQSIKQLAQQYQLFFQNKTFHNISHAYGSIRPSAAALYLGLNSVEEDTMSDNADGTGSELVALLTGKGWEWNAESKLFAPKVAMPVPGVTGSESAAIRELVAQLRSHGG</sequence>
<dbReference type="GO" id="GO:0010387">
    <property type="term" value="P:COP9 signalosome assembly"/>
    <property type="evidence" value="ECO:0007669"/>
    <property type="project" value="InterPro"/>
</dbReference>
<dbReference type="GO" id="GO:0000338">
    <property type="term" value="P:protein deneddylation"/>
    <property type="evidence" value="ECO:0007669"/>
    <property type="project" value="InterPro"/>
</dbReference>
<dbReference type="AlphaFoldDB" id="A0A8H7YJE9"/>
<reference evidence="7 8" key="1">
    <citation type="submission" date="2021-01" db="EMBL/GenBank/DDBJ databases">
        <title>Chromosome-level genome assembly of a human fungal pathogen reveals clustering of transcriptionally co-regulated genes.</title>
        <authorList>
            <person name="Voorhies M."/>
            <person name="Cohen S."/>
            <person name="Shea T.P."/>
            <person name="Petrus S."/>
            <person name="Munoz J.F."/>
            <person name="Poplawski S."/>
            <person name="Goldman W.E."/>
            <person name="Michael T."/>
            <person name="Cuomo C.A."/>
            <person name="Sil A."/>
            <person name="Beyhan S."/>
        </authorList>
    </citation>
    <scope>NUCLEOTIDE SEQUENCE [LARGE SCALE GENOMIC DNA]</scope>
    <source>
        <strain evidence="7 8">G184AR</strain>
    </source>
</reference>
<dbReference type="PANTHER" id="PTHR13339:SF0">
    <property type="entry name" value="COP9 SIGNALOSOME COMPLEX SUBUNIT 8"/>
    <property type="match status" value="1"/>
</dbReference>
<dbReference type="Proteomes" id="UP000670092">
    <property type="component" value="Unassembled WGS sequence"/>
</dbReference>
<dbReference type="Pfam" id="PF10075">
    <property type="entry name" value="CSN8_PSD8_EIF3K"/>
    <property type="match status" value="1"/>
</dbReference>
<accession>A0A8H7YJE9</accession>
<dbReference type="Gene3D" id="1.25.40.990">
    <property type="match status" value="1"/>
</dbReference>
<name>A0A8H7YJE9_AJECA</name>
<evidence type="ECO:0000313" key="8">
    <source>
        <dbReference type="Proteomes" id="UP000670092"/>
    </source>
</evidence>
<evidence type="ECO:0000313" key="7">
    <source>
        <dbReference type="EMBL" id="KAG5290892.1"/>
    </source>
</evidence>
<evidence type="ECO:0000259" key="6">
    <source>
        <dbReference type="Pfam" id="PF10075"/>
    </source>
</evidence>
<comment type="caution">
    <text evidence="7">The sequence shown here is derived from an EMBL/GenBank/DDBJ whole genome shotgun (WGS) entry which is preliminary data.</text>
</comment>
<dbReference type="GO" id="GO:0005737">
    <property type="term" value="C:cytoplasm"/>
    <property type="evidence" value="ECO:0007669"/>
    <property type="project" value="UniProtKB-SubCell"/>
</dbReference>
<dbReference type="InterPro" id="IPR033464">
    <property type="entry name" value="CSN8_PSD8_EIF3K"/>
</dbReference>
<feature type="domain" description="CSN8/PSMD8/EIF3K" evidence="6">
    <location>
        <begin position="48"/>
        <end position="193"/>
    </location>
</feature>
<evidence type="ECO:0000256" key="5">
    <source>
        <dbReference type="ARBA" id="ARBA00023242"/>
    </source>
</evidence>
<dbReference type="GO" id="GO:0008180">
    <property type="term" value="C:COP9 signalosome"/>
    <property type="evidence" value="ECO:0007669"/>
    <property type="project" value="UniProtKB-KW"/>
</dbReference>
<evidence type="ECO:0000256" key="4">
    <source>
        <dbReference type="ARBA" id="ARBA00022790"/>
    </source>
</evidence>
<keyword evidence="5" id="KW-0539">Nucleus</keyword>
<dbReference type="EMBL" id="JAEVHI010000005">
    <property type="protein sequence ID" value="KAG5290892.1"/>
    <property type="molecule type" value="Genomic_DNA"/>
</dbReference>
<protein>
    <submittedName>
        <fullName evidence="7">COP9 signalosome complex subunit 8</fullName>
    </submittedName>
</protein>
<comment type="subcellular location">
    <subcellularLocation>
        <location evidence="2">Cytoplasm</location>
    </subcellularLocation>
    <subcellularLocation>
        <location evidence="1">Nucleus</location>
    </subcellularLocation>
</comment>
<gene>
    <name evidence="7" type="primary">CSN8</name>
    <name evidence="7" type="ORF">I7I52_08045</name>
</gene>
<dbReference type="PANTHER" id="PTHR13339">
    <property type="entry name" value="COP9 SIGNALOSOME COMPLEX SUBUNIT 8"/>
    <property type="match status" value="1"/>
</dbReference>
<proteinExistence type="predicted"/>